<comment type="caution">
    <text evidence="2">The sequence shown here is derived from an EMBL/GenBank/DDBJ whole genome shotgun (WGS) entry which is preliminary data.</text>
</comment>
<evidence type="ECO:0000313" key="2">
    <source>
        <dbReference type="EMBL" id="NJP98647.1"/>
    </source>
</evidence>
<feature type="region of interest" description="Disordered" evidence="1">
    <location>
        <begin position="382"/>
        <end position="412"/>
    </location>
</feature>
<keyword evidence="3" id="KW-1185">Reference proteome</keyword>
<dbReference type="EMBL" id="JAATEP010000100">
    <property type="protein sequence ID" value="NJP98647.1"/>
    <property type="molecule type" value="Genomic_DNA"/>
</dbReference>
<dbReference type="RefSeq" id="WP_168021956.1">
    <property type="nucleotide sequence ID" value="NZ_JAATEP010000100.1"/>
</dbReference>
<organism evidence="2 3">
    <name type="scientific">Nonomuraea composti</name>
    <dbReference type="NCBI Taxonomy" id="2720023"/>
    <lineage>
        <taxon>Bacteria</taxon>
        <taxon>Bacillati</taxon>
        <taxon>Actinomycetota</taxon>
        <taxon>Actinomycetes</taxon>
        <taxon>Streptosporangiales</taxon>
        <taxon>Streptosporangiaceae</taxon>
        <taxon>Nonomuraea</taxon>
    </lineage>
</organism>
<proteinExistence type="predicted"/>
<evidence type="ECO:0000256" key="1">
    <source>
        <dbReference type="SAM" id="MobiDB-lite"/>
    </source>
</evidence>
<feature type="compositionally biased region" description="Basic and acidic residues" evidence="1">
    <location>
        <begin position="400"/>
        <end position="412"/>
    </location>
</feature>
<accession>A0ABX1BQA5</accession>
<dbReference type="Proteomes" id="UP000696294">
    <property type="component" value="Unassembled WGS sequence"/>
</dbReference>
<gene>
    <name evidence="2" type="ORF">HCN51_56095</name>
</gene>
<name>A0ABX1BQA5_9ACTN</name>
<sequence>MPPSKRAVAAWDALNPRQRTYMAVFYAADQAAEKFWKGAWGRREESLPASVWRWLDYGTVGNSLAGLGKLQRALQNEGVRDPGAGSTLEALEQREMIETRSTPALLGYRLEVQLTTFGRAVCRAGGLDPDRPMAPRRGLLSQALWGMLAEVHEAGPQGLHRERADGAWTRLTQREPEPFVEQVPAHADGSAFGYAGPWLLRLTDAGRAHYVAHWQEYARLYPGVDAPGPDGGPVWPPEVDEELQRLREATWPPAALLKEIHADLSRLDDLPLSRTVAAVQGRGPLARIATARNNASTAYDTAVQRAAGRYRATLEEQTAELADLRRQATARYAAAVTAVVNAVVAGTSPAEAVQQDPGVVEWPWAPAVPVTGLREVDEHLARQHPMATPAPPKKRSRAARAAERTTGKTARPQDDIGDRLFLYARELESLVAGGKLVRLLMRARAG</sequence>
<reference evidence="2 3" key="1">
    <citation type="submission" date="2020-03" db="EMBL/GenBank/DDBJ databases">
        <title>WGS of actinomycetes isolated from Thailand.</title>
        <authorList>
            <person name="Thawai C."/>
        </authorList>
    </citation>
    <scope>NUCLEOTIDE SEQUENCE [LARGE SCALE GENOMIC DNA]</scope>
    <source>
        <strain evidence="2 3">FMUSA5-5</strain>
    </source>
</reference>
<protein>
    <submittedName>
        <fullName evidence="2">Uncharacterized protein</fullName>
    </submittedName>
</protein>
<evidence type="ECO:0000313" key="3">
    <source>
        <dbReference type="Proteomes" id="UP000696294"/>
    </source>
</evidence>